<comment type="caution">
    <text evidence="2">The sequence shown here is derived from an EMBL/GenBank/DDBJ whole genome shotgun (WGS) entry which is preliminary data.</text>
</comment>
<name>A0A834M3D5_RHYFE</name>
<dbReference type="Proteomes" id="UP000625711">
    <property type="component" value="Unassembled WGS sequence"/>
</dbReference>
<dbReference type="EMBL" id="JAACXV010014559">
    <property type="protein sequence ID" value="KAF7266206.1"/>
    <property type="molecule type" value="Genomic_DNA"/>
</dbReference>
<evidence type="ECO:0000313" key="2">
    <source>
        <dbReference type="EMBL" id="KAF7266206.1"/>
    </source>
</evidence>
<feature type="region of interest" description="Disordered" evidence="1">
    <location>
        <begin position="85"/>
        <end position="108"/>
    </location>
</feature>
<feature type="compositionally biased region" description="Basic and acidic residues" evidence="1">
    <location>
        <begin position="87"/>
        <end position="108"/>
    </location>
</feature>
<accession>A0A834M3D5</accession>
<organism evidence="2 3">
    <name type="scientific">Rhynchophorus ferrugineus</name>
    <name type="common">Red palm weevil</name>
    <name type="synonym">Curculio ferrugineus</name>
    <dbReference type="NCBI Taxonomy" id="354439"/>
    <lineage>
        <taxon>Eukaryota</taxon>
        <taxon>Metazoa</taxon>
        <taxon>Ecdysozoa</taxon>
        <taxon>Arthropoda</taxon>
        <taxon>Hexapoda</taxon>
        <taxon>Insecta</taxon>
        <taxon>Pterygota</taxon>
        <taxon>Neoptera</taxon>
        <taxon>Endopterygota</taxon>
        <taxon>Coleoptera</taxon>
        <taxon>Polyphaga</taxon>
        <taxon>Cucujiformia</taxon>
        <taxon>Curculionidae</taxon>
        <taxon>Dryophthorinae</taxon>
        <taxon>Rhynchophorus</taxon>
    </lineage>
</organism>
<gene>
    <name evidence="2" type="ORF">GWI33_020485</name>
</gene>
<dbReference type="AlphaFoldDB" id="A0A834M3D5"/>
<proteinExistence type="predicted"/>
<sequence>MSPPSKLRKASFFKLFLGRLAPETHSVSKCVIHRAENMMNTFKGPVANTGIKLAESSNFMGPALFTEIAMLLPGSLSQSRIANTTSDIRKNLRVRDPSENPQYDPKKT</sequence>
<dbReference type="OrthoDB" id="98591at2759"/>
<reference evidence="2" key="1">
    <citation type="submission" date="2020-08" db="EMBL/GenBank/DDBJ databases">
        <title>Genome sequencing and assembly of the red palm weevil Rhynchophorus ferrugineus.</title>
        <authorList>
            <person name="Dias G.B."/>
            <person name="Bergman C.M."/>
            <person name="Manee M."/>
        </authorList>
    </citation>
    <scope>NUCLEOTIDE SEQUENCE</scope>
    <source>
        <strain evidence="2">AA-2017</strain>
        <tissue evidence="2">Whole larva</tissue>
    </source>
</reference>
<protein>
    <submittedName>
        <fullName evidence="2">Uncharacterized protein</fullName>
    </submittedName>
</protein>
<keyword evidence="3" id="KW-1185">Reference proteome</keyword>
<evidence type="ECO:0000256" key="1">
    <source>
        <dbReference type="SAM" id="MobiDB-lite"/>
    </source>
</evidence>
<evidence type="ECO:0000313" key="3">
    <source>
        <dbReference type="Proteomes" id="UP000625711"/>
    </source>
</evidence>